<dbReference type="InterPro" id="IPR052216">
    <property type="entry name" value="CRISPR_Csm3_endoribonuclease"/>
</dbReference>
<sequence>MSELRIALTITTLTSLSVGAGGSSGSRADKSVIRDGYGRPIIPGSQVKGKVRHAAEALLQGLGLPSQAHFDDDESPSNPIRQLFGSPQVRSPLRFTDLPAALGDILNPAENRQLLSELRPSVSINRRRGVAEDERLLFRETVPHSLVFSADDAITGYLKADDFPSVALLWAALRFCSRWGGATSRGLGWVNIEPQIFWQGEAQPLSNTVLSAALRQLPQQKGAH</sequence>
<dbReference type="PANTHER" id="PTHR35579:SF3">
    <property type="entry name" value="CRISPR SYSTEM CMS ENDORIBONUCLEASE CSM3"/>
    <property type="match status" value="1"/>
</dbReference>
<dbReference type="Proteomes" id="UP000054010">
    <property type="component" value="Unassembled WGS sequence"/>
</dbReference>
<protein>
    <recommendedName>
        <fullName evidence="2">CRISPR type III-associated protein domain-containing protein</fullName>
    </recommendedName>
</protein>
<accession>E1I9T2</accession>
<dbReference type="AlphaFoldDB" id="E1I9T2"/>
<keyword evidence="4" id="KW-1185">Reference proteome</keyword>
<proteinExistence type="predicted"/>
<evidence type="ECO:0000313" key="4">
    <source>
        <dbReference type="Proteomes" id="UP000054010"/>
    </source>
</evidence>
<dbReference type="HOGENOM" id="CLU_1276577_0_0_0"/>
<evidence type="ECO:0000256" key="1">
    <source>
        <dbReference type="ARBA" id="ARBA00023118"/>
    </source>
</evidence>
<reference evidence="3 4" key="1">
    <citation type="journal article" date="2011" name="J. Bacteriol.">
        <title>Draft genome sequence of the anoxygenic filamentous phototrophic bacterium Oscillochloris trichoides subsp. DG-6.</title>
        <authorList>
            <person name="Kuznetsov B.B."/>
            <person name="Ivanovsky R.N."/>
            <person name="Keppen O.I."/>
            <person name="Sukhacheva M.V."/>
            <person name="Bumazhkin B.K."/>
            <person name="Patutina E.O."/>
            <person name="Beletsky A.V."/>
            <person name="Mardanov A.V."/>
            <person name="Baslerov R.V."/>
            <person name="Panteleeva A.N."/>
            <person name="Kolganova T.V."/>
            <person name="Ravin N.V."/>
            <person name="Skryabin K.G."/>
        </authorList>
    </citation>
    <scope>NUCLEOTIDE SEQUENCE [LARGE SCALE GENOMIC DNA]</scope>
    <source>
        <strain evidence="3 4">DG-6</strain>
    </source>
</reference>
<dbReference type="Pfam" id="PF03787">
    <property type="entry name" value="RAMPs"/>
    <property type="match status" value="1"/>
</dbReference>
<dbReference type="InterPro" id="IPR005537">
    <property type="entry name" value="RAMP_III_fam"/>
</dbReference>
<dbReference type="CDD" id="cd09726">
    <property type="entry name" value="RAMP_I_III"/>
    <property type="match status" value="1"/>
</dbReference>
<dbReference type="eggNOG" id="COG1337">
    <property type="taxonomic scope" value="Bacteria"/>
</dbReference>
<evidence type="ECO:0000259" key="2">
    <source>
        <dbReference type="Pfam" id="PF03787"/>
    </source>
</evidence>
<feature type="domain" description="CRISPR type III-associated protein" evidence="2">
    <location>
        <begin position="9"/>
        <end position="190"/>
    </location>
</feature>
<dbReference type="OrthoDB" id="157005at2"/>
<name>E1I9T2_9CHLR</name>
<gene>
    <name evidence="3" type="ORF">OSCT_0083</name>
</gene>
<dbReference type="EMBL" id="ADVR01000003">
    <property type="protein sequence ID" value="EFO81934.1"/>
    <property type="molecule type" value="Genomic_DNA"/>
</dbReference>
<organism evidence="3 4">
    <name type="scientific">Oscillochloris trichoides DG-6</name>
    <dbReference type="NCBI Taxonomy" id="765420"/>
    <lineage>
        <taxon>Bacteria</taxon>
        <taxon>Bacillati</taxon>
        <taxon>Chloroflexota</taxon>
        <taxon>Chloroflexia</taxon>
        <taxon>Chloroflexales</taxon>
        <taxon>Chloroflexineae</taxon>
        <taxon>Oscillochloridaceae</taxon>
        <taxon>Oscillochloris</taxon>
    </lineage>
</organism>
<keyword evidence="1" id="KW-0051">Antiviral defense</keyword>
<evidence type="ECO:0000313" key="3">
    <source>
        <dbReference type="EMBL" id="EFO81934.1"/>
    </source>
</evidence>
<dbReference type="STRING" id="765420.OSCT_0083"/>
<dbReference type="GO" id="GO:0051607">
    <property type="term" value="P:defense response to virus"/>
    <property type="evidence" value="ECO:0007669"/>
    <property type="project" value="UniProtKB-KW"/>
</dbReference>
<comment type="caution">
    <text evidence="3">The sequence shown here is derived from an EMBL/GenBank/DDBJ whole genome shotgun (WGS) entry which is preliminary data.</text>
</comment>
<dbReference type="PANTHER" id="PTHR35579">
    <property type="entry name" value="CRISPR SYSTEM CMS ENDORIBONUCLEASE CSM3"/>
    <property type="match status" value="1"/>
</dbReference>